<sequence length="82" mass="9645">MGKLLSLRHWKSTLLLIFQVMKSKEVALLDKLIFTIPVLLYWILPDILPGLPVDDIAVTMALAEWFAQRMRRKYQFLNKKTD</sequence>
<dbReference type="RefSeq" id="WP_377774354.1">
    <property type="nucleotide sequence ID" value="NZ_JBHUHO010000039.1"/>
</dbReference>
<protein>
    <recommendedName>
        <fullName evidence="3">DUF1232 domain-containing protein</fullName>
    </recommendedName>
</protein>
<accession>A0ABW4YNI6</accession>
<reference evidence="2" key="1">
    <citation type="journal article" date="2019" name="Int. J. Syst. Evol. Microbiol.">
        <title>The Global Catalogue of Microorganisms (GCM) 10K type strain sequencing project: providing services to taxonomists for standard genome sequencing and annotation.</title>
        <authorList>
            <consortium name="The Broad Institute Genomics Platform"/>
            <consortium name="The Broad Institute Genome Sequencing Center for Infectious Disease"/>
            <person name="Wu L."/>
            <person name="Ma J."/>
        </authorList>
    </citation>
    <scope>NUCLEOTIDE SEQUENCE [LARGE SCALE GENOMIC DNA]</scope>
    <source>
        <strain evidence="2">GH52</strain>
    </source>
</reference>
<evidence type="ECO:0000313" key="2">
    <source>
        <dbReference type="Proteomes" id="UP001597362"/>
    </source>
</evidence>
<gene>
    <name evidence="1" type="ORF">ACFSJH_16425</name>
</gene>
<dbReference type="Proteomes" id="UP001597362">
    <property type="component" value="Unassembled WGS sequence"/>
</dbReference>
<evidence type="ECO:0008006" key="3">
    <source>
        <dbReference type="Google" id="ProtNLM"/>
    </source>
</evidence>
<keyword evidence="2" id="KW-1185">Reference proteome</keyword>
<comment type="caution">
    <text evidence="1">The sequence shown here is derived from an EMBL/GenBank/DDBJ whole genome shotgun (WGS) entry which is preliminary data.</text>
</comment>
<organism evidence="1 2">
    <name type="scientific">Paenibacillus yanchengensis</name>
    <dbReference type="NCBI Taxonomy" id="2035833"/>
    <lineage>
        <taxon>Bacteria</taxon>
        <taxon>Bacillati</taxon>
        <taxon>Bacillota</taxon>
        <taxon>Bacilli</taxon>
        <taxon>Bacillales</taxon>
        <taxon>Paenibacillaceae</taxon>
        <taxon>Paenibacillus</taxon>
    </lineage>
</organism>
<proteinExistence type="predicted"/>
<evidence type="ECO:0000313" key="1">
    <source>
        <dbReference type="EMBL" id="MFD2117316.1"/>
    </source>
</evidence>
<dbReference type="EMBL" id="JBHUHO010000039">
    <property type="protein sequence ID" value="MFD2117316.1"/>
    <property type="molecule type" value="Genomic_DNA"/>
</dbReference>
<name>A0ABW4YNI6_9BACL</name>